<proteinExistence type="predicted"/>
<evidence type="ECO:0000313" key="4">
    <source>
        <dbReference type="Proteomes" id="UP000887578"/>
    </source>
</evidence>
<evidence type="ECO:0000256" key="1">
    <source>
        <dbReference type="SAM" id="MobiDB-lite"/>
    </source>
</evidence>
<evidence type="ECO:0000313" key="5">
    <source>
        <dbReference type="WBParaSite" id="PDA_v2.g9321.t1"/>
    </source>
</evidence>
<keyword evidence="2" id="KW-0812">Transmembrane</keyword>
<dbReference type="Proteomes" id="UP000887578">
    <property type="component" value="Unplaced"/>
</dbReference>
<dbReference type="AlphaFoldDB" id="A0A914QYB8"/>
<keyword evidence="4" id="KW-1185">Reference proteome</keyword>
<feature type="chain" id="PRO_5037127519" evidence="3">
    <location>
        <begin position="20"/>
        <end position="549"/>
    </location>
</feature>
<evidence type="ECO:0000256" key="2">
    <source>
        <dbReference type="SAM" id="Phobius"/>
    </source>
</evidence>
<feature type="compositionally biased region" description="Basic and acidic residues" evidence="1">
    <location>
        <begin position="282"/>
        <end position="302"/>
    </location>
</feature>
<feature type="transmembrane region" description="Helical" evidence="2">
    <location>
        <begin position="230"/>
        <end position="253"/>
    </location>
</feature>
<feature type="signal peptide" evidence="3">
    <location>
        <begin position="1"/>
        <end position="19"/>
    </location>
</feature>
<keyword evidence="3" id="KW-0732">Signal</keyword>
<organism evidence="4 5">
    <name type="scientific">Panagrolaimus davidi</name>
    <dbReference type="NCBI Taxonomy" id="227884"/>
    <lineage>
        <taxon>Eukaryota</taxon>
        <taxon>Metazoa</taxon>
        <taxon>Ecdysozoa</taxon>
        <taxon>Nematoda</taxon>
        <taxon>Chromadorea</taxon>
        <taxon>Rhabditida</taxon>
        <taxon>Tylenchina</taxon>
        <taxon>Panagrolaimomorpha</taxon>
        <taxon>Panagrolaimoidea</taxon>
        <taxon>Panagrolaimidae</taxon>
        <taxon>Panagrolaimus</taxon>
    </lineage>
</organism>
<accession>A0A914QYB8</accession>
<dbReference type="WBParaSite" id="PDA_v2.g9321.t1">
    <property type="protein sequence ID" value="PDA_v2.g9321.t1"/>
    <property type="gene ID" value="PDA_v2.g9321"/>
</dbReference>
<evidence type="ECO:0000256" key="3">
    <source>
        <dbReference type="SAM" id="SignalP"/>
    </source>
</evidence>
<protein>
    <submittedName>
        <fullName evidence="5">Uncharacterized protein</fullName>
    </submittedName>
</protein>
<feature type="region of interest" description="Disordered" evidence="1">
    <location>
        <begin position="261"/>
        <end position="309"/>
    </location>
</feature>
<feature type="compositionally biased region" description="Basic residues" evidence="1">
    <location>
        <begin position="265"/>
        <end position="281"/>
    </location>
</feature>
<keyword evidence="2" id="KW-1133">Transmembrane helix</keyword>
<keyword evidence="2" id="KW-0472">Membrane</keyword>
<name>A0A914QYB8_9BILA</name>
<reference evidence="5" key="1">
    <citation type="submission" date="2022-11" db="UniProtKB">
        <authorList>
            <consortium name="WormBaseParasite"/>
        </authorList>
    </citation>
    <scope>IDENTIFICATION</scope>
</reference>
<sequence>MNSFKLLVVFTLLFFGIFAQRFQRHLINVTQNGYINGNTEINNLDSLASDEDNYEQYGDDVKLVKGGGKAELVLKYKTLKLKLCSDGCMGKTVIACYDSTNPNSNAKGDCGLNQCEFKAGVSEGDDKMSFLWFYDKFYNKCFPKDGHICATTTTKVPDATSDGIRLFPSCEPLKHDENVKMYVNQVPSGCPFYVENAKIWPPPPPTTTTQISPSLSKETISKSSEANTTLWIGISVEIFILLIVVIGFGYCCYRTQIQKQPQAKPTKKKAPKVKKAPKKPKPPKEITQENGTKEDSPPKKVSVESTLEAPTTEASIVQKSIVQQKQPGNPPKVFVPKKVILPAPKSINAPKSKSLSSKKDSFSGRHGIGMQIMVESSPESLKHHDFNMLNDESKEKLEKVYPPGTVGVFDRLEIELLCCARISIMFKTIEMLVDSAMKALIESGVTFDEKSNIVEMSPKAEKYLQSKSTPEFVRSFAFGNVFREFIEARVHETFSIPLLWTIILQRRYTAYNRRKACSWIRRQLLIIQKEFSPKERSKLGYPICAIEAA</sequence>